<name>A0ABV2M9K0_9HYPH</name>
<gene>
    <name evidence="1" type="ORF">ABID08_000410</name>
</gene>
<comment type="caution">
    <text evidence="1">The sequence shown here is derived from an EMBL/GenBank/DDBJ whole genome shotgun (WGS) entry which is preliminary data.</text>
</comment>
<organism evidence="1 2">
    <name type="scientific">Rhizobium binae</name>
    <dbReference type="NCBI Taxonomy" id="1138190"/>
    <lineage>
        <taxon>Bacteria</taxon>
        <taxon>Pseudomonadati</taxon>
        <taxon>Pseudomonadota</taxon>
        <taxon>Alphaproteobacteria</taxon>
        <taxon>Hyphomicrobiales</taxon>
        <taxon>Rhizobiaceae</taxon>
        <taxon>Rhizobium/Agrobacterium group</taxon>
        <taxon>Rhizobium</taxon>
    </lineage>
</organism>
<dbReference type="Proteomes" id="UP001549077">
    <property type="component" value="Unassembled WGS sequence"/>
</dbReference>
<evidence type="ECO:0000313" key="1">
    <source>
        <dbReference type="EMBL" id="MET3753071.1"/>
    </source>
</evidence>
<proteinExistence type="predicted"/>
<keyword evidence="2" id="KW-1185">Reference proteome</keyword>
<protein>
    <submittedName>
        <fullName evidence="1">Uncharacterized protein</fullName>
    </submittedName>
</protein>
<evidence type="ECO:0000313" key="2">
    <source>
        <dbReference type="Proteomes" id="UP001549077"/>
    </source>
</evidence>
<dbReference type="EMBL" id="JBEPMY010000001">
    <property type="protein sequence ID" value="MET3753071.1"/>
    <property type="molecule type" value="Genomic_DNA"/>
</dbReference>
<accession>A0ABV2M9K0</accession>
<sequence length="28" mass="3085">MPPKTIGLTKLRCEMRGVALLADSARQK</sequence>
<reference evidence="1 2" key="1">
    <citation type="submission" date="2024-06" db="EMBL/GenBank/DDBJ databases">
        <title>Genomic Encyclopedia of Type Strains, Phase IV (KMG-IV): sequencing the most valuable type-strain genomes for metagenomic binning, comparative biology and taxonomic classification.</title>
        <authorList>
            <person name="Goeker M."/>
        </authorList>
    </citation>
    <scope>NUCLEOTIDE SEQUENCE [LARGE SCALE GENOMIC DNA]</scope>
    <source>
        <strain evidence="1 2">DSM 29288</strain>
    </source>
</reference>